<feature type="region of interest" description="Disordered" evidence="1">
    <location>
        <begin position="43"/>
        <end position="64"/>
    </location>
</feature>
<dbReference type="EMBL" id="GBRH01203625">
    <property type="protein sequence ID" value="JAD94270.1"/>
    <property type="molecule type" value="Transcribed_RNA"/>
</dbReference>
<reference evidence="2" key="2">
    <citation type="journal article" date="2015" name="Data Brief">
        <title>Shoot transcriptome of the giant reed, Arundo donax.</title>
        <authorList>
            <person name="Barrero R.A."/>
            <person name="Guerrero F.D."/>
            <person name="Moolhuijzen P."/>
            <person name="Goolsby J.A."/>
            <person name="Tidwell J."/>
            <person name="Bellgard S.E."/>
            <person name="Bellgard M.I."/>
        </authorList>
    </citation>
    <scope>NUCLEOTIDE SEQUENCE</scope>
    <source>
        <tissue evidence="2">Shoot tissue taken approximately 20 cm above the soil surface</tissue>
    </source>
</reference>
<reference evidence="2" key="1">
    <citation type="submission" date="2014-09" db="EMBL/GenBank/DDBJ databases">
        <authorList>
            <person name="Magalhaes I.L.F."/>
            <person name="Oliveira U."/>
            <person name="Santos F.R."/>
            <person name="Vidigal T.H.D.A."/>
            <person name="Brescovit A.D."/>
            <person name="Santos A.J."/>
        </authorList>
    </citation>
    <scope>NUCLEOTIDE SEQUENCE</scope>
    <source>
        <tissue evidence="2">Shoot tissue taken approximately 20 cm above the soil surface</tissue>
    </source>
</reference>
<organism evidence="2">
    <name type="scientific">Arundo donax</name>
    <name type="common">Giant reed</name>
    <name type="synonym">Donax arundinaceus</name>
    <dbReference type="NCBI Taxonomy" id="35708"/>
    <lineage>
        <taxon>Eukaryota</taxon>
        <taxon>Viridiplantae</taxon>
        <taxon>Streptophyta</taxon>
        <taxon>Embryophyta</taxon>
        <taxon>Tracheophyta</taxon>
        <taxon>Spermatophyta</taxon>
        <taxon>Magnoliopsida</taxon>
        <taxon>Liliopsida</taxon>
        <taxon>Poales</taxon>
        <taxon>Poaceae</taxon>
        <taxon>PACMAD clade</taxon>
        <taxon>Arundinoideae</taxon>
        <taxon>Arundineae</taxon>
        <taxon>Arundo</taxon>
    </lineage>
</organism>
<proteinExistence type="predicted"/>
<accession>A0A0A9E8P3</accession>
<name>A0A0A9E8P3_ARUDO</name>
<dbReference type="AlphaFoldDB" id="A0A0A9E8P3"/>
<sequence length="64" mass="6946">MAANVCGFHHLIVNSTIPGKRCIRTLTSLSNELNTKLQRHTINAQASGPSANEKQTMKSFSSFG</sequence>
<protein>
    <submittedName>
        <fullName evidence="2">Uncharacterized protein</fullName>
    </submittedName>
</protein>
<evidence type="ECO:0000256" key="1">
    <source>
        <dbReference type="SAM" id="MobiDB-lite"/>
    </source>
</evidence>
<evidence type="ECO:0000313" key="2">
    <source>
        <dbReference type="EMBL" id="JAD94270.1"/>
    </source>
</evidence>